<name>M1VJ40_CYAM1</name>
<keyword evidence="2" id="KW-0547">Nucleotide-binding</keyword>
<dbReference type="InterPro" id="IPR050304">
    <property type="entry name" value="MT-severing_AAA_ATPase"/>
</dbReference>
<dbReference type="eggNOG" id="KOG0740">
    <property type="taxonomic scope" value="Eukaryota"/>
</dbReference>
<dbReference type="PANTHER" id="PTHR23074">
    <property type="entry name" value="AAA DOMAIN-CONTAINING"/>
    <property type="match status" value="1"/>
</dbReference>
<feature type="domain" description="AAA+ ATPase" evidence="5">
    <location>
        <begin position="304"/>
        <end position="440"/>
    </location>
</feature>
<dbReference type="HOGENOM" id="CLU_493794_0_0_1"/>
<dbReference type="OMA" id="GEDNECS"/>
<evidence type="ECO:0000256" key="2">
    <source>
        <dbReference type="ARBA" id="ARBA00022741"/>
    </source>
</evidence>
<dbReference type="GO" id="GO:0016887">
    <property type="term" value="F:ATP hydrolysis activity"/>
    <property type="evidence" value="ECO:0007669"/>
    <property type="project" value="InterPro"/>
</dbReference>
<dbReference type="Gene3D" id="3.40.50.300">
    <property type="entry name" value="P-loop containing nucleotide triphosphate hydrolases"/>
    <property type="match status" value="1"/>
</dbReference>
<keyword evidence="3" id="KW-0067">ATP-binding</keyword>
<dbReference type="EMBL" id="AP006496">
    <property type="protein sequence ID" value="BAM81248.1"/>
    <property type="molecule type" value="Genomic_DNA"/>
</dbReference>
<dbReference type="Pfam" id="PF00004">
    <property type="entry name" value="AAA"/>
    <property type="match status" value="1"/>
</dbReference>
<reference evidence="6 7" key="2">
    <citation type="journal article" date="2007" name="BMC Biol.">
        <title>A 100%-complete sequence reveals unusually simple genomic features in the hot-spring red alga Cyanidioschyzon merolae.</title>
        <authorList>
            <person name="Nozaki H."/>
            <person name="Takano H."/>
            <person name="Misumi O."/>
            <person name="Terasawa K."/>
            <person name="Matsuzaki M."/>
            <person name="Maruyama S."/>
            <person name="Nishida K."/>
            <person name="Yagisawa F."/>
            <person name="Yoshida Y."/>
            <person name="Fujiwara T."/>
            <person name="Takio S."/>
            <person name="Tamura K."/>
            <person name="Chung S.J."/>
            <person name="Nakamura S."/>
            <person name="Kuroiwa H."/>
            <person name="Tanaka K."/>
            <person name="Sato N."/>
            <person name="Kuroiwa T."/>
        </authorList>
    </citation>
    <scope>NUCLEOTIDE SEQUENCE [LARGE SCALE GENOMIC DNA]</scope>
    <source>
        <strain evidence="6 7">10D</strain>
    </source>
</reference>
<feature type="region of interest" description="Disordered" evidence="4">
    <location>
        <begin position="152"/>
        <end position="249"/>
    </location>
</feature>
<evidence type="ECO:0000256" key="4">
    <source>
        <dbReference type="SAM" id="MobiDB-lite"/>
    </source>
</evidence>
<dbReference type="FunFam" id="1.10.8.60:FF:000022">
    <property type="entry name" value="Fidgetin like 1"/>
    <property type="match status" value="1"/>
</dbReference>
<protein>
    <submittedName>
        <fullName evidence="6">Probable AAA protein spastin</fullName>
    </submittedName>
</protein>
<evidence type="ECO:0000256" key="1">
    <source>
        <dbReference type="ARBA" id="ARBA00006914"/>
    </source>
</evidence>
<accession>M1VJ40</accession>
<dbReference type="Proteomes" id="UP000007014">
    <property type="component" value="Chromosome 14"/>
</dbReference>
<dbReference type="SUPFAM" id="SSF52540">
    <property type="entry name" value="P-loop containing nucleoside triphosphate hydrolases"/>
    <property type="match status" value="1"/>
</dbReference>
<dbReference type="AlphaFoldDB" id="M1VJ40"/>
<organism evidence="6 7">
    <name type="scientific">Cyanidioschyzon merolae (strain NIES-3377 / 10D)</name>
    <name type="common">Unicellular red alga</name>
    <dbReference type="NCBI Taxonomy" id="280699"/>
    <lineage>
        <taxon>Eukaryota</taxon>
        <taxon>Rhodophyta</taxon>
        <taxon>Bangiophyceae</taxon>
        <taxon>Cyanidiales</taxon>
        <taxon>Cyanidiaceae</taxon>
        <taxon>Cyanidioschyzon</taxon>
    </lineage>
</organism>
<dbReference type="InterPro" id="IPR003593">
    <property type="entry name" value="AAA+_ATPase"/>
</dbReference>
<evidence type="ECO:0000256" key="3">
    <source>
        <dbReference type="ARBA" id="ARBA00022840"/>
    </source>
</evidence>
<dbReference type="InterPro" id="IPR027417">
    <property type="entry name" value="P-loop_NTPase"/>
</dbReference>
<dbReference type="STRING" id="280699.M1VJ40"/>
<reference evidence="6 7" key="1">
    <citation type="journal article" date="2004" name="Nature">
        <title>Genome sequence of the ultrasmall unicellular red alga Cyanidioschyzon merolae 10D.</title>
        <authorList>
            <person name="Matsuzaki M."/>
            <person name="Misumi O."/>
            <person name="Shin-i T."/>
            <person name="Maruyama S."/>
            <person name="Takahara M."/>
            <person name="Miyagishima S."/>
            <person name="Mori T."/>
            <person name="Nishida K."/>
            <person name="Yagisawa F."/>
            <person name="Nishida K."/>
            <person name="Yoshida Y."/>
            <person name="Nishimura Y."/>
            <person name="Nakao S."/>
            <person name="Kobayashi T."/>
            <person name="Momoyama Y."/>
            <person name="Higashiyama T."/>
            <person name="Minoda A."/>
            <person name="Sano M."/>
            <person name="Nomoto H."/>
            <person name="Oishi K."/>
            <person name="Hayashi H."/>
            <person name="Ohta F."/>
            <person name="Nishizaka S."/>
            <person name="Haga S."/>
            <person name="Miura S."/>
            <person name="Morishita T."/>
            <person name="Kabeya Y."/>
            <person name="Terasawa K."/>
            <person name="Suzuki Y."/>
            <person name="Ishii Y."/>
            <person name="Asakawa S."/>
            <person name="Takano H."/>
            <person name="Ohta N."/>
            <person name="Kuroiwa H."/>
            <person name="Tanaka K."/>
            <person name="Shimizu N."/>
            <person name="Sugano S."/>
            <person name="Sato N."/>
            <person name="Nozaki H."/>
            <person name="Ogasawara N."/>
            <person name="Kohara Y."/>
            <person name="Kuroiwa T."/>
        </authorList>
    </citation>
    <scope>NUCLEOTIDE SEQUENCE [LARGE SCALE GENOMIC DNA]</scope>
    <source>
        <strain evidence="6 7">10D</strain>
    </source>
</reference>
<keyword evidence="7" id="KW-1185">Reference proteome</keyword>
<gene>
    <name evidence="6" type="ORF">CYME_CMN138C</name>
</gene>
<dbReference type="FunFam" id="3.40.50.300:FF:000093">
    <property type="entry name" value="Fidgetin-like 1"/>
    <property type="match status" value="1"/>
</dbReference>
<feature type="compositionally biased region" description="Polar residues" evidence="4">
    <location>
        <begin position="216"/>
        <end position="232"/>
    </location>
</feature>
<evidence type="ECO:0000313" key="6">
    <source>
        <dbReference type="EMBL" id="BAM81248.1"/>
    </source>
</evidence>
<evidence type="ECO:0000313" key="7">
    <source>
        <dbReference type="Proteomes" id="UP000007014"/>
    </source>
</evidence>
<proteinExistence type="inferred from homology"/>
<dbReference type="OrthoDB" id="10251136at2759"/>
<dbReference type="Gene3D" id="1.10.8.60">
    <property type="match status" value="1"/>
</dbReference>
<dbReference type="InterPro" id="IPR003959">
    <property type="entry name" value="ATPase_AAA_core"/>
</dbReference>
<evidence type="ECO:0000259" key="5">
    <source>
        <dbReference type="SMART" id="SM00382"/>
    </source>
</evidence>
<sequence length="552" mass="60384">MRETWPRSQPQSVPDSVTEPQVWECALLELEGEHVQLERWALQRLPADAACWAVARRERARRQAVLRHATGLVEALLGSLLPDAESSTRLEVLTTSELVAFLSDASVWQALSLPSNAVEATQDRTDGCAGESGVITSARLRHGFAAALQTRARTWHRDNAGTPTDAPVASKGTAPERVSSEKTAFRSASGNALDEQQPAQKAPSRFSVPRRLGESAQPTPSAKRSREPSSQGPAADGQRPDPNLPSVPNVEPALVETVMQEILDQSPGVNWDDIAGLEYAKRCVMEAVVWPMVRPDLFRGIRGPPRGVLLFGPPGTGKTMIGRAIASLSGARFFNISASSLMSKWVGESEKLVRALFGVARALQPSVIFIDEMDSMLSARSENDAESSRRIKTEFLVQMDGAATNRDDRVLVIGASNRPQELDQAWRRRMARRLYIPLPDRQARRGMLQSLLRDQKHALGEAELERIVDLLDGYSGSDVYAACAEAALGPVRDLGADIANVSVEQVRAIHEDDFKRAAAVVRRSVSDDEVRAYERWNAEYGSFPYDPAPAAS</sequence>
<dbReference type="KEGG" id="cme:CYME_CMN138C"/>
<dbReference type="GeneID" id="16995349"/>
<dbReference type="RefSeq" id="XP_005537284.1">
    <property type="nucleotide sequence ID" value="XM_005537227.1"/>
</dbReference>
<dbReference type="SMART" id="SM00382">
    <property type="entry name" value="AAA"/>
    <property type="match status" value="1"/>
</dbReference>
<dbReference type="Gramene" id="CMN138CT">
    <property type="protein sequence ID" value="CMN138CT"/>
    <property type="gene ID" value="CMN138C"/>
</dbReference>
<comment type="similarity">
    <text evidence="1">Belongs to the AAA ATPase family.</text>
</comment>
<dbReference type="GO" id="GO:0005524">
    <property type="term" value="F:ATP binding"/>
    <property type="evidence" value="ECO:0007669"/>
    <property type="project" value="UniProtKB-KW"/>
</dbReference>
<dbReference type="PANTHER" id="PTHR23074:SF17">
    <property type="entry name" value="FIDGETIN-LIKE PROTEIN 1"/>
    <property type="match status" value="1"/>
</dbReference>